<proteinExistence type="predicted"/>
<accession>A0ABS8SZW5</accession>
<name>A0ABS8SZW5_DATST</name>
<protein>
    <submittedName>
        <fullName evidence="1">Uncharacterized protein</fullName>
    </submittedName>
</protein>
<sequence>MYGKAGQDTFDLGYEPTLEEISSVNLKKKGNILLPKPIPLLNQSFSKASIAQESEEAAEDSFVEGFKNLFISEEVECNVILEDYIETPTSWDAEPGDAFRNWTCTPFLVLQESW</sequence>
<evidence type="ECO:0000313" key="2">
    <source>
        <dbReference type="Proteomes" id="UP000823775"/>
    </source>
</evidence>
<gene>
    <name evidence="1" type="ORF">HAX54_052442</name>
</gene>
<reference evidence="1 2" key="1">
    <citation type="journal article" date="2021" name="BMC Genomics">
        <title>Datura genome reveals duplications of psychoactive alkaloid biosynthetic genes and high mutation rate following tissue culture.</title>
        <authorList>
            <person name="Rajewski A."/>
            <person name="Carter-House D."/>
            <person name="Stajich J."/>
            <person name="Litt A."/>
        </authorList>
    </citation>
    <scope>NUCLEOTIDE SEQUENCE [LARGE SCALE GENOMIC DNA]</scope>
    <source>
        <strain evidence="1">AR-01</strain>
    </source>
</reference>
<comment type="caution">
    <text evidence="1">The sequence shown here is derived from an EMBL/GenBank/DDBJ whole genome shotgun (WGS) entry which is preliminary data.</text>
</comment>
<organism evidence="1 2">
    <name type="scientific">Datura stramonium</name>
    <name type="common">Jimsonweed</name>
    <name type="synonym">Common thornapple</name>
    <dbReference type="NCBI Taxonomy" id="4076"/>
    <lineage>
        <taxon>Eukaryota</taxon>
        <taxon>Viridiplantae</taxon>
        <taxon>Streptophyta</taxon>
        <taxon>Embryophyta</taxon>
        <taxon>Tracheophyta</taxon>
        <taxon>Spermatophyta</taxon>
        <taxon>Magnoliopsida</taxon>
        <taxon>eudicotyledons</taxon>
        <taxon>Gunneridae</taxon>
        <taxon>Pentapetalae</taxon>
        <taxon>asterids</taxon>
        <taxon>lamiids</taxon>
        <taxon>Solanales</taxon>
        <taxon>Solanaceae</taxon>
        <taxon>Solanoideae</taxon>
        <taxon>Datureae</taxon>
        <taxon>Datura</taxon>
    </lineage>
</organism>
<evidence type="ECO:0000313" key="1">
    <source>
        <dbReference type="EMBL" id="MCD7464284.1"/>
    </source>
</evidence>
<dbReference type="Proteomes" id="UP000823775">
    <property type="component" value="Unassembled WGS sequence"/>
</dbReference>
<dbReference type="EMBL" id="JACEIK010000951">
    <property type="protein sequence ID" value="MCD7464284.1"/>
    <property type="molecule type" value="Genomic_DNA"/>
</dbReference>
<keyword evidence="2" id="KW-1185">Reference proteome</keyword>